<proteinExistence type="predicted"/>
<name>A0ABQ9X494_9EUKA</name>
<evidence type="ECO:0000313" key="2">
    <source>
        <dbReference type="Proteomes" id="UP001281761"/>
    </source>
</evidence>
<protein>
    <submittedName>
        <fullName evidence="1">Uncharacterized protein</fullName>
    </submittedName>
</protein>
<gene>
    <name evidence="1" type="ORF">BLNAU_18509</name>
</gene>
<organism evidence="1 2">
    <name type="scientific">Blattamonas nauphoetae</name>
    <dbReference type="NCBI Taxonomy" id="2049346"/>
    <lineage>
        <taxon>Eukaryota</taxon>
        <taxon>Metamonada</taxon>
        <taxon>Preaxostyla</taxon>
        <taxon>Oxymonadida</taxon>
        <taxon>Blattamonas</taxon>
    </lineage>
</organism>
<keyword evidence="2" id="KW-1185">Reference proteome</keyword>
<comment type="caution">
    <text evidence="1">The sequence shown here is derived from an EMBL/GenBank/DDBJ whole genome shotgun (WGS) entry which is preliminary data.</text>
</comment>
<sequence>MYSLLKRNQQKDKTTTHLTHTQLRHHFIFRIQNHRHRHRVGPTRNRRNIIPNRLANKQNTADSHPRFIEADAHQHVQPQTLVLHEAADF</sequence>
<accession>A0ABQ9X494</accession>
<reference evidence="1 2" key="1">
    <citation type="journal article" date="2022" name="bioRxiv">
        <title>Genomics of Preaxostyla Flagellates Illuminates Evolutionary Transitions and the Path Towards Mitochondrial Loss.</title>
        <authorList>
            <person name="Novak L.V.F."/>
            <person name="Treitli S.C."/>
            <person name="Pyrih J."/>
            <person name="Halakuc P."/>
            <person name="Pipaliya S.V."/>
            <person name="Vacek V."/>
            <person name="Brzon O."/>
            <person name="Soukal P."/>
            <person name="Eme L."/>
            <person name="Dacks J.B."/>
            <person name="Karnkowska A."/>
            <person name="Elias M."/>
            <person name="Hampl V."/>
        </authorList>
    </citation>
    <scope>NUCLEOTIDE SEQUENCE [LARGE SCALE GENOMIC DNA]</scope>
    <source>
        <strain evidence="1">NAU3</strain>
        <tissue evidence="1">Gut</tissue>
    </source>
</reference>
<dbReference type="Proteomes" id="UP001281761">
    <property type="component" value="Unassembled WGS sequence"/>
</dbReference>
<dbReference type="EMBL" id="JARBJD010000224">
    <property type="protein sequence ID" value="KAK2946596.1"/>
    <property type="molecule type" value="Genomic_DNA"/>
</dbReference>
<evidence type="ECO:0000313" key="1">
    <source>
        <dbReference type="EMBL" id="KAK2946596.1"/>
    </source>
</evidence>